<dbReference type="Proteomes" id="UP000658733">
    <property type="component" value="Unassembled WGS sequence"/>
</dbReference>
<sequence length="141" mass="16670">MIKIKLIREIKGKQLIKEYEELYDTPENLKKIVEETEDMKLDLDYDEWIYFKDHPEEILKETHILYDYKGLSTIDLELLDTIKNDKPKSLTEIAKLMNKDISTVQRNVNKLNENGLIELKEGNINNAKIPVFNYDKIEIAI</sequence>
<reference evidence="1" key="1">
    <citation type="submission" date="2020-10" db="EMBL/GenBank/DDBJ databases">
        <title>Dehalococcoides mccartyi of a TCE/Cr reducing biochatode.</title>
        <authorList>
            <person name="Matturro B."/>
        </authorList>
    </citation>
    <scope>NUCLEOTIDE SEQUENCE</scope>
    <source>
        <strain evidence="1">Bin4</strain>
    </source>
</reference>
<evidence type="ECO:0000313" key="1">
    <source>
        <dbReference type="EMBL" id="MBF4468579.1"/>
    </source>
</evidence>
<dbReference type="EMBL" id="JADIIN010000032">
    <property type="protein sequence ID" value="MBF4468579.1"/>
    <property type="molecule type" value="Genomic_DNA"/>
</dbReference>
<dbReference type="InterPro" id="IPR036388">
    <property type="entry name" value="WH-like_DNA-bd_sf"/>
</dbReference>
<name>A0A843AMN2_METAZ</name>
<dbReference type="InterPro" id="IPR036390">
    <property type="entry name" value="WH_DNA-bd_sf"/>
</dbReference>
<dbReference type="Gene3D" id="1.10.10.10">
    <property type="entry name" value="Winged helix-like DNA-binding domain superfamily/Winged helix DNA-binding domain"/>
    <property type="match status" value="1"/>
</dbReference>
<dbReference type="GeneID" id="66132362"/>
<dbReference type="SUPFAM" id="SSF46785">
    <property type="entry name" value="Winged helix' DNA-binding domain"/>
    <property type="match status" value="1"/>
</dbReference>
<accession>A0A843AMN2</accession>
<gene>
    <name evidence="1" type="ORF">ISP01_04175</name>
</gene>
<protein>
    <submittedName>
        <fullName evidence="1">Winged helix-turn-helix transcriptional regulator</fullName>
    </submittedName>
</protein>
<dbReference type="RefSeq" id="WP_042703967.1">
    <property type="nucleotide sequence ID" value="NZ_AP019779.1"/>
</dbReference>
<evidence type="ECO:0000313" key="2">
    <source>
        <dbReference type="Proteomes" id="UP000658733"/>
    </source>
</evidence>
<organism evidence="1 2">
    <name type="scientific">Methanobrevibacter arboriphilus</name>
    <dbReference type="NCBI Taxonomy" id="39441"/>
    <lineage>
        <taxon>Archaea</taxon>
        <taxon>Methanobacteriati</taxon>
        <taxon>Methanobacteriota</taxon>
        <taxon>Methanomada group</taxon>
        <taxon>Methanobacteria</taxon>
        <taxon>Methanobacteriales</taxon>
        <taxon>Methanobacteriaceae</taxon>
        <taxon>Methanobrevibacter</taxon>
    </lineage>
</organism>
<dbReference type="AlphaFoldDB" id="A0A843AMN2"/>
<dbReference type="Pfam" id="PF25212">
    <property type="entry name" value="HVO_A0114"/>
    <property type="match status" value="1"/>
</dbReference>
<proteinExistence type="predicted"/>
<comment type="caution">
    <text evidence="1">The sequence shown here is derived from an EMBL/GenBank/DDBJ whole genome shotgun (WGS) entry which is preliminary data.</text>
</comment>